<keyword evidence="4 12" id="KW-0432">Leucine biosynthesis</keyword>
<dbReference type="InterPro" id="IPR036008">
    <property type="entry name" value="Aconitase_4Fe-4S_dom"/>
</dbReference>
<evidence type="ECO:0000256" key="1">
    <source>
        <dbReference type="ARBA" id="ARBA00000491"/>
    </source>
</evidence>
<dbReference type="OrthoDB" id="6900at2157"/>
<dbReference type="InterPro" id="IPR001030">
    <property type="entry name" value="Acoase/IPM_deHydtase_lsu_aba"/>
</dbReference>
<evidence type="ECO:0000256" key="2">
    <source>
        <dbReference type="ARBA" id="ARBA00002695"/>
    </source>
</evidence>
<dbReference type="AlphaFoldDB" id="A0A5P9NZN8"/>
<evidence type="ECO:0000256" key="11">
    <source>
        <dbReference type="ARBA" id="ARBA00023304"/>
    </source>
</evidence>
<keyword evidence="16" id="KW-1185">Reference proteome</keyword>
<dbReference type="PRINTS" id="PR00415">
    <property type="entry name" value="ACONITASE"/>
</dbReference>
<gene>
    <name evidence="12 15" type="primary">leuC</name>
    <name evidence="15" type="ORF">GCU68_01760</name>
</gene>
<dbReference type="InterPro" id="IPR050067">
    <property type="entry name" value="IPM_dehydratase_rel_enz"/>
</dbReference>
<comment type="similarity">
    <text evidence="12">Belongs to the aconitase/IPM isomerase family. LeuC type 1 subfamily.</text>
</comment>
<accession>A0A5P9NZN8</accession>
<evidence type="ECO:0000256" key="6">
    <source>
        <dbReference type="ARBA" id="ARBA00022605"/>
    </source>
</evidence>
<comment type="subunit">
    <text evidence="12">Heterodimer of LeuC and LeuD.</text>
</comment>
<dbReference type="KEGG" id="nas:GCU68_01760"/>
<dbReference type="NCBIfam" id="TIGR00170">
    <property type="entry name" value="leuC"/>
    <property type="match status" value="1"/>
</dbReference>
<keyword evidence="9 12" id="KW-0411">Iron-sulfur</keyword>
<feature type="binding site" evidence="12">
    <location>
        <position position="411"/>
    </location>
    <ligand>
        <name>[4Fe-4S] cluster</name>
        <dbReference type="ChEBI" id="CHEBI:49883"/>
    </ligand>
</feature>
<dbReference type="Proteomes" id="UP000326170">
    <property type="component" value="Chromosome"/>
</dbReference>
<dbReference type="GO" id="GO:0051539">
    <property type="term" value="F:4 iron, 4 sulfur cluster binding"/>
    <property type="evidence" value="ECO:0007669"/>
    <property type="project" value="UniProtKB-KW"/>
</dbReference>
<dbReference type="UniPathway" id="UPA00048">
    <property type="reaction ID" value="UER00071"/>
</dbReference>
<feature type="region of interest" description="Disordered" evidence="13">
    <location>
        <begin position="421"/>
        <end position="441"/>
    </location>
</feature>
<dbReference type="GeneID" id="42299735"/>
<feature type="binding site" evidence="12">
    <location>
        <position position="348"/>
    </location>
    <ligand>
        <name>[4Fe-4S] cluster</name>
        <dbReference type="ChEBI" id="CHEBI:49883"/>
    </ligand>
</feature>
<dbReference type="Pfam" id="PF00330">
    <property type="entry name" value="Aconitase"/>
    <property type="match status" value="1"/>
</dbReference>
<evidence type="ECO:0000256" key="10">
    <source>
        <dbReference type="ARBA" id="ARBA00023239"/>
    </source>
</evidence>
<dbReference type="EMBL" id="CP045488">
    <property type="protein sequence ID" value="QFU81368.1"/>
    <property type="molecule type" value="Genomic_DNA"/>
</dbReference>
<sequence>MSEGTLYDKVWDRHKVTTLPTGQDQLFIGLHLIHEVTSPQAFGMLRERDLEVAYPKLTHATVDHIVPTADQSRPYEEDAAEEMMAELEENVREAGIDFSDPTSGDQGIVHVIGPEQGLTQPGKTIVCGDSHTSTHGAFGALAFGIGTSQIRDVLATGTVAMEKQKVRKIQVDGELGEGVEAKDIILEIIRRLGTEGGVGYVYEYAGEAIENLGMEGRMSICNMSIEGGARAGYVNPDETTYEWLEETDYFQDNPEKFDELKPYWESIKSDDDAEYDDVVTIDANELEPVVTWGTTPGQGVGVTEPIPAPEDLPEEKQDTARRAQEHMRVEPGETMEGYDIDVAFLGSCTNARLPDLRRAAEIIDGRQVDDDVRALVVPGSQRVQHTAEEEGLKDIFEEAGFEWRNAGCSMCLGMNEDQLEGDEASASSSNRNFVGRQGSKDGRTVLMNPQMVAAAAVTGEVTDVRELKEVTTV</sequence>
<comment type="catalytic activity">
    <reaction evidence="1 12">
        <text>(2R,3S)-3-isopropylmalate = (2S)-2-isopropylmalate</text>
        <dbReference type="Rhea" id="RHEA:32287"/>
        <dbReference type="ChEBI" id="CHEBI:1178"/>
        <dbReference type="ChEBI" id="CHEBI:35121"/>
        <dbReference type="EC" id="4.2.1.33"/>
    </reaction>
</comment>
<dbReference type="GO" id="GO:0046872">
    <property type="term" value="F:metal ion binding"/>
    <property type="evidence" value="ECO:0007669"/>
    <property type="project" value="UniProtKB-KW"/>
</dbReference>
<dbReference type="PROSITE" id="PS01244">
    <property type="entry name" value="ACONITASE_2"/>
    <property type="match status" value="1"/>
</dbReference>
<comment type="cofactor">
    <cofactor evidence="12">
        <name>[4Fe-4S] cluster</name>
        <dbReference type="ChEBI" id="CHEBI:49883"/>
    </cofactor>
    <text evidence="12">Binds 1 [4Fe-4S] cluster per subunit.</text>
</comment>
<dbReference type="Gene3D" id="3.30.499.10">
    <property type="entry name" value="Aconitase, domain 3"/>
    <property type="match status" value="2"/>
</dbReference>
<evidence type="ECO:0000256" key="4">
    <source>
        <dbReference type="ARBA" id="ARBA00022430"/>
    </source>
</evidence>
<evidence type="ECO:0000256" key="3">
    <source>
        <dbReference type="ARBA" id="ARBA00004729"/>
    </source>
</evidence>
<keyword evidence="8 12" id="KW-0408">Iron</keyword>
<evidence type="ECO:0000256" key="5">
    <source>
        <dbReference type="ARBA" id="ARBA00022485"/>
    </source>
</evidence>
<proteinExistence type="inferred from homology"/>
<comment type="function">
    <text evidence="2 12">Catalyzes the isomerization between 2-isopropylmalate and 3-isopropylmalate, via the formation of 2-isopropylmaleate.</text>
</comment>
<dbReference type="NCBIfam" id="NF009116">
    <property type="entry name" value="PRK12466.1"/>
    <property type="match status" value="1"/>
</dbReference>
<keyword evidence="7 12" id="KW-0479">Metal-binding</keyword>
<keyword evidence="6 12" id="KW-0028">Amino-acid biosynthesis</keyword>
<reference evidence="15 16" key="1">
    <citation type="journal article" date="2007" name="Int. J. Syst. Evol. Microbiol.">
        <title>Natronorubrum sulfidifaciens sp. nov., an extremely haloalkaliphilic archaeon isolated from Aiding salt lake in Xin-Jiang, China.</title>
        <authorList>
            <person name="Cui H.L."/>
            <person name="Tohty D."/>
            <person name="Liu H.C."/>
            <person name="Liu S.J."/>
            <person name="Oren A."/>
            <person name="Zhou P.J."/>
        </authorList>
    </citation>
    <scope>NUCLEOTIDE SEQUENCE [LARGE SCALE GENOMIC DNA]</scope>
    <source>
        <strain evidence="15 16">7-3</strain>
    </source>
</reference>
<keyword evidence="11 12" id="KW-0100">Branched-chain amino acid biosynthesis</keyword>
<protein>
    <recommendedName>
        <fullName evidence="12">3-isopropylmalate dehydratase large subunit</fullName>
        <ecNumber evidence="12">4.2.1.33</ecNumber>
    </recommendedName>
    <alternativeName>
        <fullName evidence="12">Alpha-IPM isomerase</fullName>
        <shortName evidence="12">IPMI</shortName>
    </alternativeName>
    <alternativeName>
        <fullName evidence="12">Isopropylmalate isomerase</fullName>
    </alternativeName>
</protein>
<name>A0A5P9NZN8_9EURY</name>
<dbReference type="NCBIfam" id="NF004016">
    <property type="entry name" value="PRK05478.1"/>
    <property type="match status" value="1"/>
</dbReference>
<evidence type="ECO:0000313" key="16">
    <source>
        <dbReference type="Proteomes" id="UP000326170"/>
    </source>
</evidence>
<dbReference type="GO" id="GO:0009098">
    <property type="term" value="P:L-leucine biosynthetic process"/>
    <property type="evidence" value="ECO:0007669"/>
    <property type="project" value="UniProtKB-UniRule"/>
</dbReference>
<dbReference type="GO" id="GO:0003861">
    <property type="term" value="F:3-isopropylmalate dehydratase activity"/>
    <property type="evidence" value="ECO:0007669"/>
    <property type="project" value="UniProtKB-UniRule"/>
</dbReference>
<keyword evidence="5 12" id="KW-0004">4Fe-4S</keyword>
<dbReference type="InterPro" id="IPR018136">
    <property type="entry name" value="Aconitase_4Fe-4S_BS"/>
</dbReference>
<evidence type="ECO:0000256" key="9">
    <source>
        <dbReference type="ARBA" id="ARBA00023014"/>
    </source>
</evidence>
<dbReference type="PANTHER" id="PTHR43822">
    <property type="entry name" value="HOMOACONITASE, MITOCHONDRIAL-RELATED"/>
    <property type="match status" value="1"/>
</dbReference>
<evidence type="ECO:0000313" key="15">
    <source>
        <dbReference type="EMBL" id="QFU81368.1"/>
    </source>
</evidence>
<dbReference type="EC" id="4.2.1.33" evidence="12"/>
<dbReference type="SUPFAM" id="SSF53732">
    <property type="entry name" value="Aconitase iron-sulfur domain"/>
    <property type="match status" value="1"/>
</dbReference>
<comment type="pathway">
    <text evidence="3 12">Amino-acid biosynthesis; L-leucine biosynthesis; L-leucine from 3-methyl-2-oxobutanoate: step 2/4.</text>
</comment>
<evidence type="ECO:0000256" key="12">
    <source>
        <dbReference type="HAMAP-Rule" id="MF_01026"/>
    </source>
</evidence>
<feature type="domain" description="Aconitase/3-isopropylmalate dehydratase large subunit alpha/beta/alpha" evidence="14">
    <location>
        <begin position="8"/>
        <end position="459"/>
    </location>
</feature>
<dbReference type="InterPro" id="IPR004430">
    <property type="entry name" value="3-IsopropMal_deHydase_lsu"/>
</dbReference>
<keyword evidence="10 12" id="KW-0456">Lyase</keyword>
<dbReference type="CDD" id="cd01583">
    <property type="entry name" value="IPMI"/>
    <property type="match status" value="1"/>
</dbReference>
<feature type="binding site" evidence="12">
    <location>
        <position position="408"/>
    </location>
    <ligand>
        <name>[4Fe-4S] cluster</name>
        <dbReference type="ChEBI" id="CHEBI:49883"/>
    </ligand>
</feature>
<feature type="region of interest" description="Disordered" evidence="13">
    <location>
        <begin position="292"/>
        <end position="315"/>
    </location>
</feature>
<evidence type="ECO:0000259" key="14">
    <source>
        <dbReference type="Pfam" id="PF00330"/>
    </source>
</evidence>
<dbReference type="InterPro" id="IPR033941">
    <property type="entry name" value="IPMI_cat"/>
</dbReference>
<evidence type="ECO:0000256" key="13">
    <source>
        <dbReference type="SAM" id="MobiDB-lite"/>
    </source>
</evidence>
<organism evidence="15 16">
    <name type="scientific">Natronorubrum aibiense</name>
    <dbReference type="NCBI Taxonomy" id="348826"/>
    <lineage>
        <taxon>Archaea</taxon>
        <taxon>Methanobacteriati</taxon>
        <taxon>Methanobacteriota</taxon>
        <taxon>Stenosarchaea group</taxon>
        <taxon>Halobacteria</taxon>
        <taxon>Halobacteriales</taxon>
        <taxon>Natrialbaceae</taxon>
        <taxon>Natronorubrum</taxon>
    </lineage>
</organism>
<evidence type="ECO:0000256" key="7">
    <source>
        <dbReference type="ARBA" id="ARBA00022723"/>
    </source>
</evidence>
<dbReference type="PANTHER" id="PTHR43822:SF9">
    <property type="entry name" value="3-ISOPROPYLMALATE DEHYDRATASE"/>
    <property type="match status" value="1"/>
</dbReference>
<dbReference type="InterPro" id="IPR015931">
    <property type="entry name" value="Acnase/IPM_dHydase_lsu_aba_1/3"/>
</dbReference>
<dbReference type="RefSeq" id="WP_152938751.1">
    <property type="nucleotide sequence ID" value="NZ_CP045488.1"/>
</dbReference>
<evidence type="ECO:0000256" key="8">
    <source>
        <dbReference type="ARBA" id="ARBA00023004"/>
    </source>
</evidence>
<dbReference type="HAMAP" id="MF_01026">
    <property type="entry name" value="LeuC_type1"/>
    <property type="match status" value="1"/>
</dbReference>
<dbReference type="PROSITE" id="PS00450">
    <property type="entry name" value="ACONITASE_1"/>
    <property type="match status" value="1"/>
</dbReference>